<dbReference type="EMBL" id="QLSX01000003">
    <property type="protein sequence ID" value="RAR62826.1"/>
    <property type="molecule type" value="Genomic_DNA"/>
</dbReference>
<organism evidence="1 2">
    <name type="scientific">Onishia taeanensis</name>
    <dbReference type="NCBI Taxonomy" id="284577"/>
    <lineage>
        <taxon>Bacteria</taxon>
        <taxon>Pseudomonadati</taxon>
        <taxon>Pseudomonadota</taxon>
        <taxon>Gammaproteobacteria</taxon>
        <taxon>Oceanospirillales</taxon>
        <taxon>Halomonadaceae</taxon>
        <taxon>Onishia</taxon>
    </lineage>
</organism>
<name>A0A328XX15_9GAMM</name>
<comment type="caution">
    <text evidence="1">The sequence shown here is derived from an EMBL/GenBank/DDBJ whole genome shotgun (WGS) entry which is preliminary data.</text>
</comment>
<dbReference type="RefSeq" id="WP_220086239.1">
    <property type="nucleotide sequence ID" value="NZ_QLSX01000003.1"/>
</dbReference>
<dbReference type="Gene3D" id="3.40.50.150">
    <property type="entry name" value="Vaccinia Virus protein VP39"/>
    <property type="match status" value="1"/>
</dbReference>
<evidence type="ECO:0000313" key="1">
    <source>
        <dbReference type="EMBL" id="RAR62826.1"/>
    </source>
</evidence>
<dbReference type="AlphaFoldDB" id="A0A328XX15"/>
<dbReference type="PANTHER" id="PTHR20974:SF0">
    <property type="entry name" value="UPF0585 PROTEIN CG18661"/>
    <property type="match status" value="1"/>
</dbReference>
<gene>
    <name evidence="1" type="ORF">BCL93_10357</name>
</gene>
<sequence>MHPDPRLSSPAVARNRAPILDVLEPALHAALSACGGDRLRVLELASGSGEHALYFSRALPWLDWQPSDPSPEAIASIRAWRSAQGPANLAEPVALDATRRPWPLEEIHALVAINLAHISPWAVTEALMGEAGARLPSGGLLFLYGPFRRGGQHTAPSNEAFDASLRARDPRWGIRNLEAVMACAQAEGLSLEKVVEMPANNLSVVLRKR</sequence>
<proteinExistence type="predicted"/>
<dbReference type="SUPFAM" id="SSF53335">
    <property type="entry name" value="S-adenosyl-L-methionine-dependent methyltransferases"/>
    <property type="match status" value="1"/>
</dbReference>
<dbReference type="PANTHER" id="PTHR20974">
    <property type="entry name" value="UPF0585 PROTEIN CG18661"/>
    <property type="match status" value="1"/>
</dbReference>
<dbReference type="InterPro" id="IPR029063">
    <property type="entry name" value="SAM-dependent_MTases_sf"/>
</dbReference>
<dbReference type="Proteomes" id="UP000249700">
    <property type="component" value="Unassembled WGS sequence"/>
</dbReference>
<reference evidence="1 2" key="1">
    <citation type="submission" date="2018-06" db="EMBL/GenBank/DDBJ databases">
        <title>Comparative analysis of microorganisms from saline springs in Andes Mountain Range, Colombia.</title>
        <authorList>
            <person name="Rubin E."/>
        </authorList>
    </citation>
    <scope>NUCLEOTIDE SEQUENCE [LARGE SCALE GENOMIC DNA]</scope>
    <source>
        <strain evidence="1 2">USBA-857</strain>
    </source>
</reference>
<dbReference type="Pfam" id="PF06080">
    <property type="entry name" value="DUF938"/>
    <property type="match status" value="1"/>
</dbReference>
<dbReference type="InterPro" id="IPR010342">
    <property type="entry name" value="DUF938"/>
</dbReference>
<accession>A0A328XX15</accession>
<evidence type="ECO:0000313" key="2">
    <source>
        <dbReference type="Proteomes" id="UP000249700"/>
    </source>
</evidence>
<protein>
    <submittedName>
        <fullName evidence="1">Uncharacterized protein DUF938</fullName>
    </submittedName>
</protein>